<gene>
    <name evidence="4" type="ORF">GBA65_21255</name>
</gene>
<evidence type="ECO:0000313" key="5">
    <source>
        <dbReference type="Proteomes" id="UP000502706"/>
    </source>
</evidence>
<keyword evidence="2" id="KW-0812">Transmembrane</keyword>
<dbReference type="AlphaFoldDB" id="A0A6G8Q3G5"/>
<keyword evidence="2" id="KW-1133">Transmembrane helix</keyword>
<dbReference type="EMBL" id="CP045122">
    <property type="protein sequence ID" value="QIN80988.1"/>
    <property type="molecule type" value="Genomic_DNA"/>
</dbReference>
<evidence type="ECO:0000259" key="3">
    <source>
        <dbReference type="Pfam" id="PF07786"/>
    </source>
</evidence>
<feature type="transmembrane region" description="Helical" evidence="2">
    <location>
        <begin position="127"/>
        <end position="151"/>
    </location>
</feature>
<accession>A0A6G8Q3G5</accession>
<feature type="transmembrane region" description="Helical" evidence="2">
    <location>
        <begin position="270"/>
        <end position="290"/>
    </location>
</feature>
<evidence type="ECO:0000313" key="4">
    <source>
        <dbReference type="EMBL" id="QIN80988.1"/>
    </source>
</evidence>
<dbReference type="Proteomes" id="UP000502706">
    <property type="component" value="Plasmid unnamed1"/>
</dbReference>
<dbReference type="InterPro" id="IPR012429">
    <property type="entry name" value="HGSNAT_cat"/>
</dbReference>
<feature type="transmembrane region" description="Helical" evidence="2">
    <location>
        <begin position="221"/>
        <end position="239"/>
    </location>
</feature>
<reference evidence="4 5" key="1">
    <citation type="submission" date="2019-10" db="EMBL/GenBank/DDBJ databases">
        <title>Rubrobacter sp nov SCSIO 52915 isolated from a deep-sea sediment in the South China Sea.</title>
        <authorList>
            <person name="Chen R.W."/>
        </authorList>
    </citation>
    <scope>NUCLEOTIDE SEQUENCE [LARGE SCALE GENOMIC DNA]</scope>
    <source>
        <strain evidence="4 5">SCSIO 52915</strain>
        <plasmid evidence="4 5">unnamed1</plasmid>
    </source>
</reference>
<sequence length="294" mass="31682">MRGPRARRGDRRGFGPRPERLVNGSANPPAGAREHAQGKAARLWEVDAARGVAILMVVLYHLVYDLDSFGGYPIDSTSGFWGAFADVSAFAFVFLAGLSLALSHARASGEGRANSFGRYLLLRGARIFAYGMLITLVFWALDFGAVVFGILHLIGASIVLSYPFLKLRPSYLALLGLPIVAAGIYLLATYDASNFGIVVAVLLAPFGIEPIGLSMPDYRPLLPWFGVVLLGLAFGKAAYDTGRPGARTRGETEDPTFAVRSLAFLGRHTLFIYLVHQPVLVAALWVLGVIEPGF</sequence>
<feature type="transmembrane region" description="Helical" evidence="2">
    <location>
        <begin position="43"/>
        <end position="63"/>
    </location>
</feature>
<keyword evidence="5" id="KW-1185">Reference proteome</keyword>
<proteinExistence type="predicted"/>
<evidence type="ECO:0000256" key="2">
    <source>
        <dbReference type="SAM" id="Phobius"/>
    </source>
</evidence>
<feature type="compositionally biased region" description="Basic and acidic residues" evidence="1">
    <location>
        <begin position="11"/>
        <end position="20"/>
    </location>
</feature>
<dbReference type="Pfam" id="PF07786">
    <property type="entry name" value="HGSNAT_cat"/>
    <property type="match status" value="1"/>
</dbReference>
<keyword evidence="2" id="KW-0472">Membrane</keyword>
<feature type="region of interest" description="Disordered" evidence="1">
    <location>
        <begin position="1"/>
        <end position="32"/>
    </location>
</feature>
<dbReference type="KEGG" id="rmar:GBA65_21255"/>
<organism evidence="4 5">
    <name type="scientific">Rubrobacter marinus</name>
    <dbReference type="NCBI Taxonomy" id="2653852"/>
    <lineage>
        <taxon>Bacteria</taxon>
        <taxon>Bacillati</taxon>
        <taxon>Actinomycetota</taxon>
        <taxon>Rubrobacteria</taxon>
        <taxon>Rubrobacterales</taxon>
        <taxon>Rubrobacteraceae</taxon>
        <taxon>Rubrobacter</taxon>
    </lineage>
</organism>
<name>A0A6G8Q3G5_9ACTN</name>
<feature type="transmembrane region" description="Helical" evidence="2">
    <location>
        <begin position="171"/>
        <end position="188"/>
    </location>
</feature>
<keyword evidence="4" id="KW-0614">Plasmid</keyword>
<feature type="domain" description="Heparan-alpha-glucosaminide N-acetyltransferase catalytic" evidence="3">
    <location>
        <begin position="42"/>
        <end position="278"/>
    </location>
</feature>
<evidence type="ECO:0000256" key="1">
    <source>
        <dbReference type="SAM" id="MobiDB-lite"/>
    </source>
</evidence>
<feature type="transmembrane region" description="Helical" evidence="2">
    <location>
        <begin position="83"/>
        <end position="102"/>
    </location>
</feature>
<geneLocation type="plasmid" evidence="4 5">
    <name>unnamed1</name>
</geneLocation>
<protein>
    <submittedName>
        <fullName evidence="4">DUF1624 domain-containing protein</fullName>
    </submittedName>
</protein>
<feature type="compositionally biased region" description="Basic residues" evidence="1">
    <location>
        <begin position="1"/>
        <end position="10"/>
    </location>
</feature>